<dbReference type="Pfam" id="PF02527">
    <property type="entry name" value="GidB"/>
    <property type="match status" value="1"/>
</dbReference>
<comment type="catalytic activity">
    <reaction evidence="6">
        <text>guanosine(527) in 16S rRNA + S-adenosyl-L-methionine = N(7)-methylguanosine(527) in 16S rRNA + S-adenosyl-L-homocysteine</text>
        <dbReference type="Rhea" id="RHEA:42732"/>
        <dbReference type="Rhea" id="RHEA-COMP:10209"/>
        <dbReference type="Rhea" id="RHEA-COMP:10210"/>
        <dbReference type="ChEBI" id="CHEBI:57856"/>
        <dbReference type="ChEBI" id="CHEBI:59789"/>
        <dbReference type="ChEBI" id="CHEBI:74269"/>
        <dbReference type="ChEBI" id="CHEBI:74480"/>
        <dbReference type="EC" id="2.1.1.170"/>
    </reaction>
</comment>
<reference evidence="7 8" key="2">
    <citation type="submission" date="2016-03" db="EMBL/GenBank/DDBJ databases">
        <title>New uncultured bacterium of the family Gallionellaceae from acid mine drainage: description and reconstruction of genome based on metagenomic analysis of microbial community.</title>
        <authorList>
            <person name="Kadnikov V."/>
            <person name="Ivasenko D."/>
            <person name="Beletsky A."/>
            <person name="Mardanov A."/>
            <person name="Danilova E."/>
            <person name="Pimenov N."/>
            <person name="Karnachuk O."/>
            <person name="Ravin N."/>
        </authorList>
    </citation>
    <scope>NUCLEOTIDE SEQUENCE [LARGE SCALE GENOMIC DNA]</scope>
    <source>
        <strain evidence="7">ShG14-8</strain>
    </source>
</reference>
<proteinExistence type="inferred from homology"/>
<dbReference type="GO" id="GO:0005829">
    <property type="term" value="C:cytosol"/>
    <property type="evidence" value="ECO:0007669"/>
    <property type="project" value="TreeGrafter"/>
</dbReference>
<dbReference type="InterPro" id="IPR029063">
    <property type="entry name" value="SAM-dependent_MTases_sf"/>
</dbReference>
<comment type="similarity">
    <text evidence="6">Belongs to the methyltransferase superfamily. RNA methyltransferase RsmG family.</text>
</comment>
<evidence type="ECO:0000256" key="2">
    <source>
        <dbReference type="ARBA" id="ARBA00022552"/>
    </source>
</evidence>
<keyword evidence="5 6" id="KW-0949">S-adenosyl-L-methionine</keyword>
<comment type="subcellular location">
    <subcellularLocation>
        <location evidence="6">Cytoplasm</location>
    </subcellularLocation>
</comment>
<feature type="binding site" evidence="6">
    <location>
        <position position="75"/>
    </location>
    <ligand>
        <name>S-adenosyl-L-methionine</name>
        <dbReference type="ChEBI" id="CHEBI:59789"/>
    </ligand>
</feature>
<organism evidence="7 8">
    <name type="scientific">Candidatus Gallionella acididurans</name>
    <dbReference type="NCBI Taxonomy" id="1796491"/>
    <lineage>
        <taxon>Bacteria</taxon>
        <taxon>Pseudomonadati</taxon>
        <taxon>Pseudomonadota</taxon>
        <taxon>Betaproteobacteria</taxon>
        <taxon>Nitrosomonadales</taxon>
        <taxon>Gallionellaceae</taxon>
        <taxon>Gallionella</taxon>
    </lineage>
</organism>
<dbReference type="PATRIC" id="fig|1796491.3.peg.619"/>
<sequence>MSQSEELRRGIAQLGISLNEDTQTTLLRFLELLQKWNKVYNLTAIRDPQQMVSHHLLDSLAVIPHLWAGRWLDVGCGAGLPGLVLAISKPEWQFSLLDSNSKKTGFVQQAIIELELHNATVHCARAEAWQPAERFDGIISRAFTEMGGFLRCTRHLLASNGRWAAMKGAPEQELAGIPEGCRVEQVIRLKVPGLNAARSLVIATCEESKAI</sequence>
<evidence type="ECO:0000256" key="6">
    <source>
        <dbReference type="HAMAP-Rule" id="MF_00074"/>
    </source>
</evidence>
<comment type="caution">
    <text evidence="6">Lacks conserved residue(s) required for the propagation of feature annotation.</text>
</comment>
<keyword evidence="3 6" id="KW-0489">Methyltransferase</keyword>
<reference evidence="7 8" key="1">
    <citation type="submission" date="2016-02" db="EMBL/GenBank/DDBJ databases">
        <authorList>
            <person name="Wen L."/>
            <person name="He K."/>
            <person name="Yang H."/>
        </authorList>
    </citation>
    <scope>NUCLEOTIDE SEQUENCE [LARGE SCALE GENOMIC DNA]</scope>
    <source>
        <strain evidence="7">ShG14-8</strain>
    </source>
</reference>
<evidence type="ECO:0000256" key="4">
    <source>
        <dbReference type="ARBA" id="ARBA00022679"/>
    </source>
</evidence>
<evidence type="ECO:0000256" key="1">
    <source>
        <dbReference type="ARBA" id="ARBA00022490"/>
    </source>
</evidence>
<keyword evidence="4 6" id="KW-0808">Transferase</keyword>
<keyword evidence="1 6" id="KW-0963">Cytoplasm</keyword>
<dbReference type="Proteomes" id="UP000070578">
    <property type="component" value="Unassembled WGS sequence"/>
</dbReference>
<dbReference type="HAMAP" id="MF_00074">
    <property type="entry name" value="16SrRNA_methyltr_G"/>
    <property type="match status" value="1"/>
</dbReference>
<comment type="function">
    <text evidence="6">Specifically methylates the N7 position of guanine in position 527 of 16S rRNA.</text>
</comment>
<dbReference type="GO" id="GO:0070043">
    <property type="term" value="F:rRNA (guanine-N7-)-methyltransferase activity"/>
    <property type="evidence" value="ECO:0007669"/>
    <property type="project" value="UniProtKB-UniRule"/>
</dbReference>
<feature type="binding site" evidence="6">
    <location>
        <begin position="126"/>
        <end position="127"/>
    </location>
    <ligand>
        <name>S-adenosyl-L-methionine</name>
        <dbReference type="ChEBI" id="CHEBI:59789"/>
    </ligand>
</feature>
<dbReference type="Gene3D" id="3.40.50.150">
    <property type="entry name" value="Vaccinia Virus protein VP39"/>
    <property type="match status" value="1"/>
</dbReference>
<dbReference type="EMBL" id="LSLI01000008">
    <property type="protein sequence ID" value="KXS33265.1"/>
    <property type="molecule type" value="Genomic_DNA"/>
</dbReference>
<dbReference type="SUPFAM" id="SSF53335">
    <property type="entry name" value="S-adenosyl-L-methionine-dependent methyltransferases"/>
    <property type="match status" value="1"/>
</dbReference>
<dbReference type="PIRSF" id="PIRSF003078">
    <property type="entry name" value="GidB"/>
    <property type="match status" value="1"/>
</dbReference>
<dbReference type="CDD" id="cd02440">
    <property type="entry name" value="AdoMet_MTases"/>
    <property type="match status" value="1"/>
</dbReference>
<dbReference type="PANTHER" id="PTHR31760:SF0">
    <property type="entry name" value="S-ADENOSYL-L-METHIONINE-DEPENDENT METHYLTRANSFERASES SUPERFAMILY PROTEIN"/>
    <property type="match status" value="1"/>
</dbReference>
<comment type="caution">
    <text evidence="7">The sequence shown here is derived from an EMBL/GenBank/DDBJ whole genome shotgun (WGS) entry which is preliminary data.</text>
</comment>
<feature type="binding site" evidence="6">
    <location>
        <position position="80"/>
    </location>
    <ligand>
        <name>S-adenosyl-L-methionine</name>
        <dbReference type="ChEBI" id="CHEBI:59789"/>
    </ligand>
</feature>
<gene>
    <name evidence="6" type="primary">rsmG</name>
    <name evidence="7" type="ORF">AWT59_0568</name>
</gene>
<protein>
    <recommendedName>
        <fullName evidence="6">Ribosomal RNA small subunit methyltransferase G</fullName>
        <ecNumber evidence="6">2.1.1.170</ecNumber>
    </recommendedName>
    <alternativeName>
        <fullName evidence="6">16S rRNA 7-methylguanosine methyltransferase</fullName>
        <shortName evidence="6">16S rRNA m7G methyltransferase</shortName>
    </alternativeName>
</protein>
<evidence type="ECO:0000313" key="7">
    <source>
        <dbReference type="EMBL" id="KXS33265.1"/>
    </source>
</evidence>
<dbReference type="AlphaFoldDB" id="A0A139BX40"/>
<dbReference type="NCBIfam" id="TIGR00138">
    <property type="entry name" value="rsmG_gidB"/>
    <property type="match status" value="1"/>
</dbReference>
<dbReference type="EC" id="2.1.1.170" evidence="6"/>
<evidence type="ECO:0000256" key="5">
    <source>
        <dbReference type="ARBA" id="ARBA00022691"/>
    </source>
</evidence>
<keyword evidence="2 6" id="KW-0698">rRNA processing</keyword>
<accession>A0A139BX40</accession>
<name>A0A139BX40_9PROT</name>
<feature type="binding site" evidence="6">
    <location>
        <position position="141"/>
    </location>
    <ligand>
        <name>S-adenosyl-L-methionine</name>
        <dbReference type="ChEBI" id="CHEBI:59789"/>
    </ligand>
</feature>
<evidence type="ECO:0000313" key="8">
    <source>
        <dbReference type="Proteomes" id="UP000070578"/>
    </source>
</evidence>
<dbReference type="InterPro" id="IPR003682">
    <property type="entry name" value="rRNA_ssu_MeTfrase_G"/>
</dbReference>
<evidence type="ECO:0000256" key="3">
    <source>
        <dbReference type="ARBA" id="ARBA00022603"/>
    </source>
</evidence>
<dbReference type="PANTHER" id="PTHR31760">
    <property type="entry name" value="S-ADENOSYL-L-METHIONINE-DEPENDENT METHYLTRANSFERASES SUPERFAMILY PROTEIN"/>
    <property type="match status" value="1"/>
</dbReference>